<dbReference type="Proteomes" id="UP001232973">
    <property type="component" value="Unassembled WGS sequence"/>
</dbReference>
<dbReference type="CDD" id="cd18544">
    <property type="entry name" value="ABC_6TM_TmrA_like"/>
    <property type="match status" value="1"/>
</dbReference>
<keyword evidence="6 7" id="KW-0472">Membrane</keyword>
<dbReference type="InterPro" id="IPR039421">
    <property type="entry name" value="Type_1_exporter"/>
</dbReference>
<evidence type="ECO:0000256" key="1">
    <source>
        <dbReference type="ARBA" id="ARBA00004651"/>
    </source>
</evidence>
<dbReference type="Gene3D" id="3.40.50.300">
    <property type="entry name" value="P-loop containing nucleotide triphosphate hydrolases"/>
    <property type="match status" value="1"/>
</dbReference>
<dbReference type="PANTHER" id="PTHR43394">
    <property type="entry name" value="ATP-DEPENDENT PERMEASE MDL1, MITOCHONDRIAL"/>
    <property type="match status" value="1"/>
</dbReference>
<dbReference type="InterPro" id="IPR003439">
    <property type="entry name" value="ABC_transporter-like_ATP-bd"/>
</dbReference>
<dbReference type="PROSITE" id="PS50929">
    <property type="entry name" value="ABC_TM1F"/>
    <property type="match status" value="1"/>
</dbReference>
<sequence length="594" mass="65969">MMRLLPYARPFFWNFIGVFALVAIFNATNVVQPYLVKIAIDNDISGKHPNLHGVLVIACVYAVIVLVGLAANYLQMLLLQYSGQSIIRKIRLDLFTHIESQSMSFFDRNAIGRLVTNVSNDTETVSQFFTQFFLSLVRDGLSIVMIVFAMFELDVRIASYAMVILPVIAAISLAFRTRLRSAYQTTRTRLSNIVAFLAENLAGMRIIQAFHQEPRQARAFNELNERHRQANVREYSISVNFNRALELLGNVAVAAVVWIGGEAVLHKVILFGTLYAFISYIQRFFQPINAVTQQWNTLQSAMVAAERIGRVLSVEPGIQDVPDPVDVLTGQVAGRVEFAHVTFGYKPDEPVLKDISFSVEPGQFIGFVGATGAGKSSVMSLLARFYEPQAGEILLDGIDVRRIRQRDLHKLIGLVQQEVNLFTGTVADNIRLFRSDIHEEDVVAAARTVGAHDIIERLPDGYSTRLYAKGANLSMGERQLISFARIVCLNPRVLILDEATANLDSHTEALVQAGLRAVSKNRTTLVIAHRLSTVRNADRIIVLDKGRIVEQGTHDELLEMGGLYATLYAKSGIDEAPVPPSTRHSAASNPLFMV</sequence>
<comment type="caution">
    <text evidence="10">The sequence shown here is derived from an EMBL/GenBank/DDBJ whole genome shotgun (WGS) entry which is preliminary data.</text>
</comment>
<proteinExistence type="predicted"/>
<dbReference type="Gene3D" id="1.20.1560.10">
    <property type="entry name" value="ABC transporter type 1, transmembrane domain"/>
    <property type="match status" value="1"/>
</dbReference>
<dbReference type="SUPFAM" id="SSF90123">
    <property type="entry name" value="ABC transporter transmembrane region"/>
    <property type="match status" value="1"/>
</dbReference>
<evidence type="ECO:0000256" key="3">
    <source>
        <dbReference type="ARBA" id="ARBA00022741"/>
    </source>
</evidence>
<evidence type="ECO:0000256" key="6">
    <source>
        <dbReference type="ARBA" id="ARBA00023136"/>
    </source>
</evidence>
<evidence type="ECO:0000259" key="9">
    <source>
        <dbReference type="PROSITE" id="PS50929"/>
    </source>
</evidence>
<reference evidence="10 11" key="1">
    <citation type="submission" date="2023-07" db="EMBL/GenBank/DDBJ databases">
        <title>Genomic Encyclopedia of Type Strains, Phase IV (KMG-IV): sequencing the most valuable type-strain genomes for metagenomic binning, comparative biology and taxonomic classification.</title>
        <authorList>
            <person name="Goeker M."/>
        </authorList>
    </citation>
    <scope>NUCLEOTIDE SEQUENCE [LARGE SCALE GENOMIC DNA]</scope>
    <source>
        <strain evidence="10 11">DSM 4006</strain>
    </source>
</reference>
<dbReference type="Pfam" id="PF00005">
    <property type="entry name" value="ABC_tran"/>
    <property type="match status" value="1"/>
</dbReference>
<protein>
    <submittedName>
        <fullName evidence="10">ATP-binding cassette subfamily B protein</fullName>
    </submittedName>
</protein>
<dbReference type="CDD" id="cd03254">
    <property type="entry name" value="ABCC_Glucan_exporter_like"/>
    <property type="match status" value="1"/>
</dbReference>
<keyword evidence="5 7" id="KW-1133">Transmembrane helix</keyword>
<evidence type="ECO:0000256" key="4">
    <source>
        <dbReference type="ARBA" id="ARBA00022840"/>
    </source>
</evidence>
<dbReference type="GO" id="GO:0005524">
    <property type="term" value="F:ATP binding"/>
    <property type="evidence" value="ECO:0007669"/>
    <property type="project" value="UniProtKB-KW"/>
</dbReference>
<dbReference type="EMBL" id="JAUSTP010000005">
    <property type="protein sequence ID" value="MDQ0189173.1"/>
    <property type="molecule type" value="Genomic_DNA"/>
</dbReference>
<feature type="transmembrane region" description="Helical" evidence="7">
    <location>
        <begin position="51"/>
        <end position="74"/>
    </location>
</feature>
<dbReference type="InterPro" id="IPR027417">
    <property type="entry name" value="P-loop_NTPase"/>
</dbReference>
<evidence type="ECO:0000256" key="7">
    <source>
        <dbReference type="SAM" id="Phobius"/>
    </source>
</evidence>
<feature type="transmembrane region" description="Helical" evidence="7">
    <location>
        <begin position="12"/>
        <end position="31"/>
    </location>
</feature>
<evidence type="ECO:0000259" key="8">
    <source>
        <dbReference type="PROSITE" id="PS50893"/>
    </source>
</evidence>
<feature type="domain" description="ABC transporter" evidence="8">
    <location>
        <begin position="336"/>
        <end position="570"/>
    </location>
</feature>
<keyword evidence="3" id="KW-0547">Nucleotide-binding</keyword>
<name>A0ABT9XFU5_9BACL</name>
<evidence type="ECO:0000313" key="11">
    <source>
        <dbReference type="Proteomes" id="UP001232973"/>
    </source>
</evidence>
<keyword evidence="11" id="KW-1185">Reference proteome</keyword>
<dbReference type="InterPro" id="IPR011527">
    <property type="entry name" value="ABC1_TM_dom"/>
</dbReference>
<feature type="transmembrane region" description="Helical" evidence="7">
    <location>
        <begin position="132"/>
        <end position="151"/>
    </location>
</feature>
<accession>A0ABT9XFU5</accession>
<dbReference type="PANTHER" id="PTHR43394:SF1">
    <property type="entry name" value="ATP-BINDING CASSETTE SUB-FAMILY B MEMBER 10, MITOCHONDRIAL"/>
    <property type="match status" value="1"/>
</dbReference>
<dbReference type="InterPro" id="IPR003593">
    <property type="entry name" value="AAA+_ATPase"/>
</dbReference>
<dbReference type="Pfam" id="PF00664">
    <property type="entry name" value="ABC_membrane"/>
    <property type="match status" value="1"/>
</dbReference>
<feature type="domain" description="ABC transmembrane type-1" evidence="9">
    <location>
        <begin position="16"/>
        <end position="300"/>
    </location>
</feature>
<keyword evidence="2 7" id="KW-0812">Transmembrane</keyword>
<comment type="subcellular location">
    <subcellularLocation>
        <location evidence="1">Cell membrane</location>
        <topology evidence="1">Multi-pass membrane protein</topology>
    </subcellularLocation>
</comment>
<feature type="transmembrane region" description="Helical" evidence="7">
    <location>
        <begin position="157"/>
        <end position="175"/>
    </location>
</feature>
<dbReference type="PROSITE" id="PS50893">
    <property type="entry name" value="ABC_TRANSPORTER_2"/>
    <property type="match status" value="1"/>
</dbReference>
<organism evidence="10 11">
    <name type="scientific">Alicyclobacillus cycloheptanicus</name>
    <dbReference type="NCBI Taxonomy" id="1457"/>
    <lineage>
        <taxon>Bacteria</taxon>
        <taxon>Bacillati</taxon>
        <taxon>Bacillota</taxon>
        <taxon>Bacilli</taxon>
        <taxon>Bacillales</taxon>
        <taxon>Alicyclobacillaceae</taxon>
        <taxon>Alicyclobacillus</taxon>
    </lineage>
</organism>
<dbReference type="InterPro" id="IPR036640">
    <property type="entry name" value="ABC1_TM_sf"/>
</dbReference>
<evidence type="ECO:0000256" key="5">
    <source>
        <dbReference type="ARBA" id="ARBA00022989"/>
    </source>
</evidence>
<evidence type="ECO:0000256" key="2">
    <source>
        <dbReference type="ARBA" id="ARBA00022692"/>
    </source>
</evidence>
<dbReference type="SUPFAM" id="SSF52540">
    <property type="entry name" value="P-loop containing nucleoside triphosphate hydrolases"/>
    <property type="match status" value="1"/>
</dbReference>
<keyword evidence="4 10" id="KW-0067">ATP-binding</keyword>
<evidence type="ECO:0000313" key="10">
    <source>
        <dbReference type="EMBL" id="MDQ0189173.1"/>
    </source>
</evidence>
<gene>
    <name evidence="10" type="ORF">J2S03_000989</name>
</gene>
<dbReference type="SMART" id="SM00382">
    <property type="entry name" value="AAA"/>
    <property type="match status" value="1"/>
</dbReference>